<accession>A0ABS3VXG0</accession>
<evidence type="ECO:0008006" key="4">
    <source>
        <dbReference type="Google" id="ProtNLM"/>
    </source>
</evidence>
<name>A0ABS3VXG0_MICEH</name>
<dbReference type="RefSeq" id="WP_208816020.1">
    <property type="nucleotide sequence ID" value="NZ_WVUH01000255.1"/>
</dbReference>
<comment type="caution">
    <text evidence="2">The sequence shown here is derived from an EMBL/GenBank/DDBJ whole genome shotgun (WGS) entry which is preliminary data.</text>
</comment>
<proteinExistence type="predicted"/>
<gene>
    <name evidence="2" type="ORF">GSF22_24020</name>
</gene>
<reference evidence="2 3" key="1">
    <citation type="submission" date="2019-12" db="EMBL/GenBank/DDBJ databases">
        <title>Whole genome sequencing of endophytic Actinobacterium Micromonospora sp. MPMI6T.</title>
        <authorList>
            <person name="Evv R."/>
            <person name="Podile A.R."/>
        </authorList>
    </citation>
    <scope>NUCLEOTIDE SEQUENCE [LARGE SCALE GENOMIC DNA]</scope>
    <source>
        <strain evidence="2 3">MPMI6</strain>
    </source>
</reference>
<dbReference type="Pfam" id="PF02575">
    <property type="entry name" value="YbaB_DNA_bd"/>
    <property type="match status" value="1"/>
</dbReference>
<dbReference type="EMBL" id="WVUH01000255">
    <property type="protein sequence ID" value="MBO4209043.1"/>
    <property type="molecule type" value="Genomic_DNA"/>
</dbReference>
<feature type="compositionally biased region" description="Basic and acidic residues" evidence="1">
    <location>
        <begin position="153"/>
        <end position="170"/>
    </location>
</feature>
<sequence length="170" mass="18094">MASGFEAAINQMLAELAQQRENMTRFQDGFGSVSGTAMAPKRLLSVTVNAQGEITELKFLNQGYRSMAGAELASVIMTTIKEAQRDARSRLAEQVGSVGLPGAEVSDLVDGQVDWNAALNDALSVPQSFLDLLQRPPTDLLDGVDIDGAPGRTDGEAGTRARQQEAGEQQ</sequence>
<evidence type="ECO:0000256" key="1">
    <source>
        <dbReference type="SAM" id="MobiDB-lite"/>
    </source>
</evidence>
<evidence type="ECO:0000313" key="3">
    <source>
        <dbReference type="Proteomes" id="UP000823521"/>
    </source>
</evidence>
<feature type="region of interest" description="Disordered" evidence="1">
    <location>
        <begin position="140"/>
        <end position="170"/>
    </location>
</feature>
<dbReference type="Proteomes" id="UP000823521">
    <property type="component" value="Unassembled WGS sequence"/>
</dbReference>
<organism evidence="2 3">
    <name type="scientific">Micromonospora echinofusca</name>
    <dbReference type="NCBI Taxonomy" id="47858"/>
    <lineage>
        <taxon>Bacteria</taxon>
        <taxon>Bacillati</taxon>
        <taxon>Actinomycetota</taxon>
        <taxon>Actinomycetes</taxon>
        <taxon>Micromonosporales</taxon>
        <taxon>Micromonosporaceae</taxon>
        <taxon>Micromonospora</taxon>
    </lineage>
</organism>
<dbReference type="InterPro" id="IPR036894">
    <property type="entry name" value="YbaB-like_sf"/>
</dbReference>
<dbReference type="InterPro" id="IPR004401">
    <property type="entry name" value="YbaB/EbfC"/>
</dbReference>
<protein>
    <recommendedName>
        <fullName evidence="4">YbaB/EbfC DNA-binding family protein</fullName>
    </recommendedName>
</protein>
<evidence type="ECO:0000313" key="2">
    <source>
        <dbReference type="EMBL" id="MBO4209043.1"/>
    </source>
</evidence>
<dbReference type="Gene3D" id="3.30.1310.10">
    <property type="entry name" value="Nucleoid-associated protein YbaB-like domain"/>
    <property type="match status" value="1"/>
</dbReference>
<keyword evidence="3" id="KW-1185">Reference proteome</keyword>